<evidence type="ECO:0000313" key="3">
    <source>
        <dbReference type="Proteomes" id="UP001515480"/>
    </source>
</evidence>
<comment type="caution">
    <text evidence="2">The sequence shown here is derived from an EMBL/GenBank/DDBJ whole genome shotgun (WGS) entry which is preliminary data.</text>
</comment>
<keyword evidence="3" id="KW-1185">Reference proteome</keyword>
<name>A0AB34IMR0_PRYPA</name>
<reference evidence="2 3" key="1">
    <citation type="journal article" date="2024" name="Science">
        <title>Giant polyketide synthase enzymes in the biosynthesis of giant marine polyether toxins.</title>
        <authorList>
            <person name="Fallon T.R."/>
            <person name="Shende V.V."/>
            <person name="Wierzbicki I.H."/>
            <person name="Pendleton A.L."/>
            <person name="Watervoot N.F."/>
            <person name="Auber R.P."/>
            <person name="Gonzalez D.J."/>
            <person name="Wisecaver J.H."/>
            <person name="Moore B.S."/>
        </authorList>
    </citation>
    <scope>NUCLEOTIDE SEQUENCE [LARGE SCALE GENOMIC DNA]</scope>
    <source>
        <strain evidence="2 3">12B1</strain>
    </source>
</reference>
<dbReference type="Proteomes" id="UP001515480">
    <property type="component" value="Unassembled WGS sequence"/>
</dbReference>
<organism evidence="2 3">
    <name type="scientific">Prymnesium parvum</name>
    <name type="common">Toxic golden alga</name>
    <dbReference type="NCBI Taxonomy" id="97485"/>
    <lineage>
        <taxon>Eukaryota</taxon>
        <taxon>Haptista</taxon>
        <taxon>Haptophyta</taxon>
        <taxon>Prymnesiophyceae</taxon>
        <taxon>Prymnesiales</taxon>
        <taxon>Prymnesiaceae</taxon>
        <taxon>Prymnesium</taxon>
    </lineage>
</organism>
<keyword evidence="1" id="KW-0175">Coiled coil</keyword>
<dbReference type="EMBL" id="JBGBPQ010000022">
    <property type="protein sequence ID" value="KAL1503220.1"/>
    <property type="molecule type" value="Genomic_DNA"/>
</dbReference>
<protein>
    <submittedName>
        <fullName evidence="2">Uncharacterized protein</fullName>
    </submittedName>
</protein>
<dbReference type="AlphaFoldDB" id="A0AB34IMR0"/>
<accession>A0AB34IMR0</accession>
<proteinExistence type="predicted"/>
<sequence length="352" mass="40510">MTNHLLERVLTIIWKKTHISWNKQRLLARVVASLTGGRFPAIADAERPGQRMHEFIGRYRVRHRKFVVAERAAASRAAQRNGRLGSSRSTASQSKVALEEAIYHCQFGCTPASLPVRVTPPGLRPQTVEYVSSSLARENLSLVEANKSLRQLETAAIITLEGSLAHVKTEFQNAVSSEFRALVENDRQRTCLEQLQEECDCQMKKLKGLEVEKQQLATELVQRDEKLCTLGRKVGFAQFELFRERELFERERQKQQLKLEREKLRLEADVAQRERENAQLRLECNEKKEDIQAKEVDLLRVRAHIGRLHMEMACHSQQAQRKVLALERSKRSVERRQLEKEIVGRDSAGTGW</sequence>
<evidence type="ECO:0000313" key="2">
    <source>
        <dbReference type="EMBL" id="KAL1503220.1"/>
    </source>
</evidence>
<feature type="coiled-coil region" evidence="1">
    <location>
        <begin position="192"/>
        <end position="336"/>
    </location>
</feature>
<evidence type="ECO:0000256" key="1">
    <source>
        <dbReference type="SAM" id="Coils"/>
    </source>
</evidence>
<gene>
    <name evidence="2" type="ORF">AB1Y20_011276</name>
</gene>